<dbReference type="Gene3D" id="1.20.120.160">
    <property type="entry name" value="HPT domain"/>
    <property type="match status" value="1"/>
</dbReference>
<organism evidence="3 4">
    <name type="scientific">Winogradskya humida</name>
    <dbReference type="NCBI Taxonomy" id="113566"/>
    <lineage>
        <taxon>Bacteria</taxon>
        <taxon>Bacillati</taxon>
        <taxon>Actinomycetota</taxon>
        <taxon>Actinomycetes</taxon>
        <taxon>Micromonosporales</taxon>
        <taxon>Micromonosporaceae</taxon>
        <taxon>Winogradskya</taxon>
    </lineage>
</organism>
<accession>A0ABQ3ZT39</accession>
<dbReference type="InterPro" id="IPR036641">
    <property type="entry name" value="HPT_dom_sf"/>
</dbReference>
<comment type="caution">
    <text evidence="3">The sequence shown here is derived from an EMBL/GenBank/DDBJ whole genome shotgun (WGS) entry which is preliminary data.</text>
</comment>
<feature type="modified residue" description="Phosphohistidine" evidence="1">
    <location>
        <position position="66"/>
    </location>
</feature>
<sequence>MVDAGADRAGIQARLGEICGPAPSEPERKLMVRLLTSYVAKTPAAIDGLAEALNAGDTEQVRDQAHALKGSAANLGIQAMSTLLADLEDTARAGDLPDPLSTLDRIRATYQRIEPICAGLAEEL</sequence>
<dbReference type="CDD" id="cd00088">
    <property type="entry name" value="HPT"/>
    <property type="match status" value="1"/>
</dbReference>
<dbReference type="RefSeq" id="WP_203838836.1">
    <property type="nucleotide sequence ID" value="NZ_BAAATV010000002.1"/>
</dbReference>
<dbReference type="InterPro" id="IPR008207">
    <property type="entry name" value="Sig_transdc_His_kin_Hpt_dom"/>
</dbReference>
<evidence type="ECO:0000259" key="2">
    <source>
        <dbReference type="PROSITE" id="PS50894"/>
    </source>
</evidence>
<gene>
    <name evidence="3" type="ORF">Ahu01nite_048250</name>
</gene>
<name>A0ABQ3ZT39_9ACTN</name>
<keyword evidence="4" id="KW-1185">Reference proteome</keyword>
<protein>
    <recommendedName>
        <fullName evidence="2">HPt domain-containing protein</fullName>
    </recommendedName>
</protein>
<dbReference type="SUPFAM" id="SSF47226">
    <property type="entry name" value="Histidine-containing phosphotransfer domain, HPT domain"/>
    <property type="match status" value="1"/>
</dbReference>
<evidence type="ECO:0000313" key="4">
    <source>
        <dbReference type="Proteomes" id="UP000603200"/>
    </source>
</evidence>
<reference evidence="3 4" key="1">
    <citation type="submission" date="2021-01" db="EMBL/GenBank/DDBJ databases">
        <title>Whole genome shotgun sequence of Actinoplanes humidus NBRC 14915.</title>
        <authorList>
            <person name="Komaki H."/>
            <person name="Tamura T."/>
        </authorList>
    </citation>
    <scope>NUCLEOTIDE SEQUENCE [LARGE SCALE GENOMIC DNA]</scope>
    <source>
        <strain evidence="3 4">NBRC 14915</strain>
    </source>
</reference>
<proteinExistence type="predicted"/>
<dbReference type="Proteomes" id="UP000603200">
    <property type="component" value="Unassembled WGS sequence"/>
</dbReference>
<feature type="domain" description="HPt" evidence="2">
    <location>
        <begin position="27"/>
        <end position="124"/>
    </location>
</feature>
<dbReference type="Pfam" id="PF01627">
    <property type="entry name" value="Hpt"/>
    <property type="match status" value="1"/>
</dbReference>
<dbReference type="EMBL" id="BOMN01000060">
    <property type="protein sequence ID" value="GIE21723.1"/>
    <property type="molecule type" value="Genomic_DNA"/>
</dbReference>
<keyword evidence="1" id="KW-0597">Phosphoprotein</keyword>
<dbReference type="PROSITE" id="PS50894">
    <property type="entry name" value="HPT"/>
    <property type="match status" value="1"/>
</dbReference>
<evidence type="ECO:0000313" key="3">
    <source>
        <dbReference type="EMBL" id="GIE21723.1"/>
    </source>
</evidence>
<evidence type="ECO:0000256" key="1">
    <source>
        <dbReference type="PROSITE-ProRule" id="PRU00110"/>
    </source>
</evidence>
<dbReference type="SMART" id="SM00073">
    <property type="entry name" value="HPT"/>
    <property type="match status" value="1"/>
</dbReference>